<evidence type="ECO:0000256" key="1">
    <source>
        <dbReference type="SAM" id="MobiDB-lite"/>
    </source>
</evidence>
<feature type="transmembrane region" description="Helical" evidence="2">
    <location>
        <begin position="546"/>
        <end position="568"/>
    </location>
</feature>
<feature type="signal peptide" evidence="3">
    <location>
        <begin position="1"/>
        <end position="21"/>
    </location>
</feature>
<feature type="region of interest" description="Disordered" evidence="1">
    <location>
        <begin position="391"/>
        <end position="421"/>
    </location>
</feature>
<dbReference type="EMBL" id="KC544839">
    <property type="protein sequence ID" value="AGN32901.1"/>
    <property type="molecule type" value="Genomic_DNA"/>
</dbReference>
<protein>
    <submittedName>
        <fullName evidence="4">Golgi/lysosome glycoprotein</fullName>
    </submittedName>
</protein>
<evidence type="ECO:0000313" key="4">
    <source>
        <dbReference type="EMBL" id="AGN32901.1"/>
    </source>
</evidence>
<keyword evidence="2" id="KW-0472">Membrane</keyword>
<reference evidence="4" key="1">
    <citation type="submission" date="2013-01" db="EMBL/GenBank/DDBJ databases">
        <title>Unveiling the Trypanosoma rangeli genome, the neglected and avirulent trypanosome of mammals.</title>
        <authorList>
            <person name="Stoco P.H."/>
            <person name="Wagner G."/>
            <person name="Gerber A."/>
            <person name="Zaha A."/>
            <person name="Monteiro K.M."/>
            <person name="Thompson C."/>
            <person name="Bartholomeu D.C."/>
            <person name="Bahia D."/>
            <person name="Loreto E."/>
            <person name="Prestes E.B."/>
            <person name="De Moraes M.H."/>
            <person name="Lueckemeyer D.D."/>
            <person name="Lima F.M."/>
            <person name="Vallejo G.A."/>
            <person name="Silveira Filho J.F."/>
            <person name="Tyler K.M."/>
            <person name="Almeida L.G."/>
            <person name="Steindel M."/>
            <person name="Ortiz M.F.D.E."/>
            <person name="Siervo M.A."/>
            <person name="Cunha O.L.D.E."/>
            <person name="Neto R."/>
            <person name="Rodrigues-Luiz G."/>
            <person name="Teixeira S.M."/>
            <person name="Silva R."/>
            <person name="Murta S.M."/>
            <person name="Sincero T.C."/>
            <person name="Mendes T.A."/>
            <person name="Urmenyi T.P."/>
            <person name="Da Rocha W.D."/>
            <person name="Vasconcellos A.T."/>
            <person name="Grisard E.C."/>
        </authorList>
    </citation>
    <scope>NUCLEOTIDE SEQUENCE</scope>
</reference>
<organism evidence="4">
    <name type="scientific">Trypanosoma rangeli</name>
    <dbReference type="NCBI Taxonomy" id="5698"/>
    <lineage>
        <taxon>Eukaryota</taxon>
        <taxon>Discoba</taxon>
        <taxon>Euglenozoa</taxon>
        <taxon>Kinetoplastea</taxon>
        <taxon>Metakinetoplastina</taxon>
        <taxon>Trypanosomatida</taxon>
        <taxon>Trypanosomatidae</taxon>
        <taxon>Trypanosoma</taxon>
        <taxon>Herpetosoma</taxon>
    </lineage>
</organism>
<evidence type="ECO:0000256" key="3">
    <source>
        <dbReference type="SAM" id="SignalP"/>
    </source>
</evidence>
<proteinExistence type="predicted"/>
<keyword evidence="3" id="KW-0732">Signal</keyword>
<sequence length="616" mass="67618">MNVALLLVLFVLSLCCTVAQGKNLYPSCQGNERQGFAGAGGETTIYTLPEKVRALTLTCLAYEVSSLMGGMKKGEKDPCHVPHQTEYLHRIVVRAATEDKATGNVNTTDFDVKDLAGGSLGNVFIRLLRESTISVVFMNNAMNHQCSLRIRAVMSFAEQAEPAQQERLPVVVSVVPRTVYVKRSATTAVLLRYPRGTNMQEAQLDVVKLVALSKECATGYVDGHAMRLLSSLPSVNHLHDPETLGARDYYFDTPETYRICYYGKGNQTGSEIAVIRVFDGNPTYYQMISGQDEQGRVFVGAEATVKFYGYNLDTRPDGDRAKFVNDAEDCATAKPAGGVAEATDLGPGDSYGPGTTYTLWTWVLRNAGAFKLCYKRRNGVWTEVPSITDVDPDTASTTTSGATEPKHIPRPTDPVTKAECPMASTRPDAPWISYKSLKFTFNDTRLPKDLLKALSQRFCIPRAALAVTHVTHDADGRQVMYLSILCEDLGEEAFCDTVERQNYILSLGQEKLAPLVGLGIASVEGSRHLFAFGDDVVVLKKYGGHLLALLITCVTVVVVMAMAVYGVLKYRESRQYFIQFGADDAEVEDMYATDGVDDLGYHRSRGVKDAVIEVEE</sequence>
<name>R9TNE1_TRYRA</name>
<accession>R9TNE1</accession>
<keyword evidence="2" id="KW-0812">Transmembrane</keyword>
<feature type="chain" id="PRO_5004480023" evidence="3">
    <location>
        <begin position="22"/>
        <end position="616"/>
    </location>
</feature>
<dbReference type="AlphaFoldDB" id="R9TNE1"/>
<keyword evidence="2" id="KW-1133">Transmembrane helix</keyword>
<evidence type="ECO:0000256" key="2">
    <source>
        <dbReference type="SAM" id="Phobius"/>
    </source>
</evidence>